<dbReference type="InterPro" id="IPR036661">
    <property type="entry name" value="Luciferase-like_sf"/>
</dbReference>
<reference evidence="2 3" key="1">
    <citation type="submission" date="2024-06" db="EMBL/GenBank/DDBJ databases">
        <title>The Natural Products Discovery Center: Release of the First 8490 Sequenced Strains for Exploring Actinobacteria Biosynthetic Diversity.</title>
        <authorList>
            <person name="Kalkreuter E."/>
            <person name="Kautsar S.A."/>
            <person name="Yang D."/>
            <person name="Bader C.D."/>
            <person name="Teijaro C.N."/>
            <person name="Fluegel L."/>
            <person name="Davis C.M."/>
            <person name="Simpson J.R."/>
            <person name="Lauterbach L."/>
            <person name="Steele A.D."/>
            <person name="Gui C."/>
            <person name="Meng S."/>
            <person name="Li G."/>
            <person name="Viehrig K."/>
            <person name="Ye F."/>
            <person name="Su P."/>
            <person name="Kiefer A.F."/>
            <person name="Nichols A."/>
            <person name="Cepeda A.J."/>
            <person name="Yan W."/>
            <person name="Fan B."/>
            <person name="Jiang Y."/>
            <person name="Adhikari A."/>
            <person name="Zheng C.-J."/>
            <person name="Schuster L."/>
            <person name="Cowan T.M."/>
            <person name="Smanski M.J."/>
            <person name="Chevrette M.G."/>
            <person name="De Carvalho L.P.S."/>
            <person name="Shen B."/>
        </authorList>
    </citation>
    <scope>NUCLEOTIDE SEQUENCE [LARGE SCALE GENOMIC DNA]</scope>
    <source>
        <strain evidence="2 3">NPDC053791</strain>
    </source>
</reference>
<protein>
    <submittedName>
        <fullName evidence="2">TIGR03620 family F420-dependent LLM class oxidoreductase</fullName>
    </submittedName>
</protein>
<keyword evidence="3" id="KW-1185">Reference proteome</keyword>
<feature type="region of interest" description="Disordered" evidence="1">
    <location>
        <begin position="300"/>
        <end position="337"/>
    </location>
</feature>
<evidence type="ECO:0000313" key="3">
    <source>
        <dbReference type="Proteomes" id="UP001552479"/>
    </source>
</evidence>
<dbReference type="RefSeq" id="WP_366087962.1">
    <property type="nucleotide sequence ID" value="NZ_JBFASG010000010.1"/>
</dbReference>
<evidence type="ECO:0000313" key="2">
    <source>
        <dbReference type="EMBL" id="MEV4923773.1"/>
    </source>
</evidence>
<gene>
    <name evidence="2" type="ORF">AB0L03_13125</name>
</gene>
<dbReference type="NCBIfam" id="TIGR03620">
    <property type="entry name" value="F420_MSMEG_4141"/>
    <property type="match status" value="1"/>
</dbReference>
<sequence length="337" mass="35481">MDMSPVGVWSTAFTHGDPDRARAAACELEELGYGTLWLGGVPGGNPSGDLHSSLNLLTATRHAIVAPSCVSIWNLPPGRLAAAYHGLAEPYRRRTLVGLAVSHADITAAYQHPYTAMTTYLDALDTSTGPLPKAARFLGAHRPRMTQLAAGRAAGVQPYLVPPSHTARARAVLGPGPLLAPVQTSVVDTNPVTARATARRAIAPYLTKPNYVRTWLEGGFTQGDFTDGGSDRFVDSLVVWGSPDVVARRVLAHLEAGANHVALQIITDTPNAFPLSAWRAVAERLPRTWPTLITASAPAGLESKPRVADRDPGLGPTRAPALRPLPAAGGVSTDCDG</sequence>
<feature type="compositionally biased region" description="Low complexity" evidence="1">
    <location>
        <begin position="314"/>
        <end position="330"/>
    </location>
</feature>
<dbReference type="Proteomes" id="UP001552479">
    <property type="component" value="Unassembled WGS sequence"/>
</dbReference>
<comment type="caution">
    <text evidence="2">The sequence shown here is derived from an EMBL/GenBank/DDBJ whole genome shotgun (WGS) entry which is preliminary data.</text>
</comment>
<dbReference type="EMBL" id="JBFASG010000010">
    <property type="protein sequence ID" value="MEV4923773.1"/>
    <property type="molecule type" value="Genomic_DNA"/>
</dbReference>
<proteinExistence type="predicted"/>
<evidence type="ECO:0000256" key="1">
    <source>
        <dbReference type="SAM" id="MobiDB-lite"/>
    </source>
</evidence>
<accession>A0ABV3ITT1</accession>
<dbReference type="Gene3D" id="3.20.20.30">
    <property type="entry name" value="Luciferase-like domain"/>
    <property type="match status" value="1"/>
</dbReference>
<dbReference type="SUPFAM" id="SSF51679">
    <property type="entry name" value="Bacterial luciferase-like"/>
    <property type="match status" value="1"/>
</dbReference>
<organism evidence="2 3">
    <name type="scientific">Streptomyces roseoverticillatus</name>
    <dbReference type="NCBI Taxonomy" id="66429"/>
    <lineage>
        <taxon>Bacteria</taxon>
        <taxon>Bacillati</taxon>
        <taxon>Actinomycetota</taxon>
        <taxon>Actinomycetes</taxon>
        <taxon>Kitasatosporales</taxon>
        <taxon>Streptomycetaceae</taxon>
        <taxon>Streptomyces</taxon>
    </lineage>
</organism>
<name>A0ABV3ITT1_9ACTN</name>
<feature type="compositionally biased region" description="Basic and acidic residues" evidence="1">
    <location>
        <begin position="303"/>
        <end position="312"/>
    </location>
</feature>
<dbReference type="InterPro" id="IPR019922">
    <property type="entry name" value="Lucif-like_OxRdatse_MSMEG_4141"/>
</dbReference>